<reference evidence="1" key="1">
    <citation type="submission" date="2022-02" db="EMBL/GenBank/DDBJ databases">
        <title>Plant Genome Project.</title>
        <authorList>
            <person name="Zhang R.-G."/>
        </authorList>
    </citation>
    <scope>NUCLEOTIDE SEQUENCE</scope>
    <source>
        <strain evidence="1">AT1</strain>
    </source>
</reference>
<organism evidence="1 2">
    <name type="scientific">Rhododendron molle</name>
    <name type="common">Chinese azalea</name>
    <name type="synonym">Azalea mollis</name>
    <dbReference type="NCBI Taxonomy" id="49168"/>
    <lineage>
        <taxon>Eukaryota</taxon>
        <taxon>Viridiplantae</taxon>
        <taxon>Streptophyta</taxon>
        <taxon>Embryophyta</taxon>
        <taxon>Tracheophyta</taxon>
        <taxon>Spermatophyta</taxon>
        <taxon>Magnoliopsida</taxon>
        <taxon>eudicotyledons</taxon>
        <taxon>Gunneridae</taxon>
        <taxon>Pentapetalae</taxon>
        <taxon>asterids</taxon>
        <taxon>Ericales</taxon>
        <taxon>Ericaceae</taxon>
        <taxon>Ericoideae</taxon>
        <taxon>Rhodoreae</taxon>
        <taxon>Rhododendron</taxon>
    </lineage>
</organism>
<keyword evidence="2" id="KW-1185">Reference proteome</keyword>
<sequence length="715" mass="80738">MPHRNSTIRNQPECTVTLRRSPRLLRNELPPPEYPKTPDPQPEKNHRRYPELKSGSNISVCLRRSPRFSGNKGTTTDEFDEKKSSGEANRKGLLNVGKDEVGNGINGSTETVARSEKRVTRSSGRGINDSKQIESVKKITEEELPVVGSAIVGFHPCKGIGAKIEKRVTRHSSRRINESKEIESVEKITEEELPVVENAKEGINAIKHFGDKLEKRTKRSSAVKKGARSASTEIVNEEGFVDVGRAKVGGNSCKELGSKLEKRAICSYGASLELGGGEGKKEGDLDRGVKEIGVKRKRNQFEERHGVDKGWTKDQEMALQRAYFSAKPTPLFWKKVAKLVPGKSAKDCFNKLHSDHSTPPQPRTRLRSRKTNSPSFSLPTSTLLQPEEPITKKPSHRKQSRHLAQKTVRQLLQKHYNVDQNYEADLFSVLESTTNPSTQALQKGLTHSTPGGEQKDSRYLKKCHDRSSAHHAKHMSQFSGSYGATLASPPVLKPVKNKALHEKYIDQLHCREAKRRAAKVIRGGENRKESCINIQKRDVIKAAKDALVFDAKEVINQFHQVKVSGMGNFSDSDDDFVESDDYEVESEHYCIVNKTMQQDPLLVSSLLGSLIGQSQFVYSRKPSPLKTKQDWQERLKNIRIGKKELKMLRNLEIQRCHVQFFYENLYLMGLRGASESMVRHVWTRDLFPFYYEAAPSTCVCVLKESEDFEVREVLQ</sequence>
<protein>
    <submittedName>
        <fullName evidence="1">Uncharacterized protein</fullName>
    </submittedName>
</protein>
<dbReference type="EMBL" id="CM046394">
    <property type="protein sequence ID" value="KAI8548501.1"/>
    <property type="molecule type" value="Genomic_DNA"/>
</dbReference>
<name>A0ACC0N5G3_RHOML</name>
<accession>A0ACC0N5G3</accession>
<dbReference type="Proteomes" id="UP001062846">
    <property type="component" value="Chromosome 7"/>
</dbReference>
<gene>
    <name evidence="1" type="ORF">RHMOL_Rhmol07G0278200</name>
</gene>
<evidence type="ECO:0000313" key="1">
    <source>
        <dbReference type="EMBL" id="KAI8548501.1"/>
    </source>
</evidence>
<comment type="caution">
    <text evidence="1">The sequence shown here is derived from an EMBL/GenBank/DDBJ whole genome shotgun (WGS) entry which is preliminary data.</text>
</comment>
<evidence type="ECO:0000313" key="2">
    <source>
        <dbReference type="Proteomes" id="UP001062846"/>
    </source>
</evidence>
<proteinExistence type="predicted"/>